<evidence type="ECO:0000259" key="1">
    <source>
        <dbReference type="PROSITE" id="PS51352"/>
    </source>
</evidence>
<name>A0A4R0NTL0_9SPHI</name>
<organism evidence="2 3">
    <name type="scientific">Pedobacter psychroterrae</name>
    <dbReference type="NCBI Taxonomy" id="2530453"/>
    <lineage>
        <taxon>Bacteria</taxon>
        <taxon>Pseudomonadati</taxon>
        <taxon>Bacteroidota</taxon>
        <taxon>Sphingobacteriia</taxon>
        <taxon>Sphingobacteriales</taxon>
        <taxon>Sphingobacteriaceae</taxon>
        <taxon>Pedobacter</taxon>
    </lineage>
</organism>
<dbReference type="SUPFAM" id="SSF52833">
    <property type="entry name" value="Thioredoxin-like"/>
    <property type="match status" value="1"/>
</dbReference>
<dbReference type="RefSeq" id="WP_131594181.1">
    <property type="nucleotide sequence ID" value="NZ_SJSL01000001.1"/>
</dbReference>
<dbReference type="EMBL" id="SJSL01000001">
    <property type="protein sequence ID" value="TCD03499.1"/>
    <property type="molecule type" value="Genomic_DNA"/>
</dbReference>
<dbReference type="Gene3D" id="3.40.30.10">
    <property type="entry name" value="Glutaredoxin"/>
    <property type="match status" value="1"/>
</dbReference>
<dbReference type="InterPro" id="IPR050553">
    <property type="entry name" value="Thioredoxin_ResA/DsbE_sf"/>
</dbReference>
<dbReference type="InterPro" id="IPR000866">
    <property type="entry name" value="AhpC/TSA"/>
</dbReference>
<reference evidence="2 3" key="1">
    <citation type="submission" date="2019-02" db="EMBL/GenBank/DDBJ databases">
        <title>Pedobacter sp. RP-1-14 sp. nov., isolated from Arctic soil.</title>
        <authorList>
            <person name="Dahal R.H."/>
        </authorList>
    </citation>
    <scope>NUCLEOTIDE SEQUENCE [LARGE SCALE GENOMIC DNA]</scope>
    <source>
        <strain evidence="2 3">RP-1-14</strain>
    </source>
</reference>
<dbReference type="OrthoDB" id="9815205at2"/>
<accession>A0A4R0NTL0</accession>
<keyword evidence="3" id="KW-1185">Reference proteome</keyword>
<dbReference type="PANTHER" id="PTHR42852:SF17">
    <property type="entry name" value="THIOREDOXIN-LIKE PROTEIN HI_1115"/>
    <property type="match status" value="1"/>
</dbReference>
<dbReference type="PROSITE" id="PS51257">
    <property type="entry name" value="PROKAR_LIPOPROTEIN"/>
    <property type="match status" value="1"/>
</dbReference>
<dbReference type="PROSITE" id="PS51352">
    <property type="entry name" value="THIOREDOXIN_2"/>
    <property type="match status" value="1"/>
</dbReference>
<feature type="domain" description="Thioredoxin" evidence="1">
    <location>
        <begin position="156"/>
        <end position="291"/>
    </location>
</feature>
<dbReference type="Proteomes" id="UP000293347">
    <property type="component" value="Unassembled WGS sequence"/>
</dbReference>
<dbReference type="PANTHER" id="PTHR42852">
    <property type="entry name" value="THIOL:DISULFIDE INTERCHANGE PROTEIN DSBE"/>
    <property type="match status" value="1"/>
</dbReference>
<dbReference type="AlphaFoldDB" id="A0A4R0NTL0"/>
<dbReference type="InterPro" id="IPR013766">
    <property type="entry name" value="Thioredoxin_domain"/>
</dbReference>
<dbReference type="InterPro" id="IPR036249">
    <property type="entry name" value="Thioredoxin-like_sf"/>
</dbReference>
<sequence length="291" mass="32699">MKLTHLTILALSGIICACSQPQKSNVAAQKQTDTVSTKQDQIAPVTAMLNNVPDTSKLGLPVIPVSAILKDFMSFWAYYSGQVELYEDFTALDPKGEVITKEQFLKQLNTGRYFPLVLTSKPAELRYKLSKIPVSADKSIAAYMEQFSAQELAFLKLEGKKIPKFNFRDVDGKLYTSENTKGKIVLFKCWFIGCVACVKEMPALNELVEKYKDRDDILFISLAMDGKKKLQKFLTTTKFDYATVPDQTNYMADKLKVSVYPTHFLINKEGILVRVLPNDVQVAESLAKLLP</sequence>
<dbReference type="Pfam" id="PF00578">
    <property type="entry name" value="AhpC-TSA"/>
    <property type="match status" value="1"/>
</dbReference>
<evidence type="ECO:0000313" key="2">
    <source>
        <dbReference type="EMBL" id="TCD03499.1"/>
    </source>
</evidence>
<gene>
    <name evidence="2" type="ORF">EZ437_05910</name>
</gene>
<comment type="caution">
    <text evidence="2">The sequence shown here is derived from an EMBL/GenBank/DDBJ whole genome shotgun (WGS) entry which is preliminary data.</text>
</comment>
<dbReference type="GO" id="GO:0016209">
    <property type="term" value="F:antioxidant activity"/>
    <property type="evidence" value="ECO:0007669"/>
    <property type="project" value="InterPro"/>
</dbReference>
<proteinExistence type="predicted"/>
<evidence type="ECO:0000313" key="3">
    <source>
        <dbReference type="Proteomes" id="UP000293347"/>
    </source>
</evidence>
<dbReference type="GO" id="GO:0016491">
    <property type="term" value="F:oxidoreductase activity"/>
    <property type="evidence" value="ECO:0007669"/>
    <property type="project" value="InterPro"/>
</dbReference>
<protein>
    <submittedName>
        <fullName evidence="2">Redoxin domain-containing protein</fullName>
    </submittedName>
</protein>
<dbReference type="CDD" id="cd02966">
    <property type="entry name" value="TlpA_like_family"/>
    <property type="match status" value="1"/>
</dbReference>